<keyword evidence="3" id="KW-1185">Reference proteome</keyword>
<protein>
    <submittedName>
        <fullName evidence="2">RES family NAD+ phosphorylase</fullName>
    </submittedName>
</protein>
<reference evidence="2 3" key="1">
    <citation type="submission" date="2024-10" db="EMBL/GenBank/DDBJ databases">
        <title>The Natural Products Discovery Center: Release of the First 8490 Sequenced Strains for Exploring Actinobacteria Biosynthetic Diversity.</title>
        <authorList>
            <person name="Kalkreuter E."/>
            <person name="Kautsar S.A."/>
            <person name="Yang D."/>
            <person name="Bader C.D."/>
            <person name="Teijaro C.N."/>
            <person name="Fluegel L."/>
            <person name="Davis C.M."/>
            <person name="Simpson J.R."/>
            <person name="Lauterbach L."/>
            <person name="Steele A.D."/>
            <person name="Gui C."/>
            <person name="Meng S."/>
            <person name="Li G."/>
            <person name="Viehrig K."/>
            <person name="Ye F."/>
            <person name="Su P."/>
            <person name="Kiefer A.F."/>
            <person name="Nichols A."/>
            <person name="Cepeda A.J."/>
            <person name="Yan W."/>
            <person name="Fan B."/>
            <person name="Jiang Y."/>
            <person name="Adhikari A."/>
            <person name="Zheng C.-J."/>
            <person name="Schuster L."/>
            <person name="Cowan T.M."/>
            <person name="Smanski M.J."/>
            <person name="Chevrette M.G."/>
            <person name="De Carvalho L.P.S."/>
            <person name="Shen B."/>
        </authorList>
    </citation>
    <scope>NUCLEOTIDE SEQUENCE [LARGE SCALE GENOMIC DNA]</scope>
    <source>
        <strain evidence="2 3">NPDC050545</strain>
    </source>
</reference>
<dbReference type="EMBL" id="JBITGY010000003">
    <property type="protein sequence ID" value="MFI6498168.1"/>
    <property type="molecule type" value="Genomic_DNA"/>
</dbReference>
<sequence>MPDENPPAGRGFAPHRVILPKGTPLWRVHSRKRPCEQFVDRLPQPGLAGGRFDGTAEDRYQHVYLAYEQSTALAEFLLRSVGFDGAGLRQLPHATVTGKRLSLLETTREIALITLSSTPALAAVAQDEWLIQAQPLDYPRTRRWAHWLRAIDRDAAGLEWISRRNLPRRCLILFRDRCGPAPLTPTPLHVDLDTESGLTWLNVILRPYRAYVTTPVGDG</sequence>
<dbReference type="InterPro" id="IPR014914">
    <property type="entry name" value="RES_dom"/>
</dbReference>
<dbReference type="Proteomes" id="UP001612741">
    <property type="component" value="Unassembled WGS sequence"/>
</dbReference>
<evidence type="ECO:0000313" key="2">
    <source>
        <dbReference type="EMBL" id="MFI6498168.1"/>
    </source>
</evidence>
<accession>A0ABW7YSA4</accession>
<organism evidence="2 3">
    <name type="scientific">Nonomuraea typhae</name>
    <dbReference type="NCBI Taxonomy" id="2603600"/>
    <lineage>
        <taxon>Bacteria</taxon>
        <taxon>Bacillati</taxon>
        <taxon>Actinomycetota</taxon>
        <taxon>Actinomycetes</taxon>
        <taxon>Streptosporangiales</taxon>
        <taxon>Streptosporangiaceae</taxon>
        <taxon>Nonomuraea</taxon>
    </lineage>
</organism>
<dbReference type="Pfam" id="PF08808">
    <property type="entry name" value="RES"/>
    <property type="match status" value="1"/>
</dbReference>
<evidence type="ECO:0000313" key="3">
    <source>
        <dbReference type="Proteomes" id="UP001612741"/>
    </source>
</evidence>
<name>A0ABW7YSA4_9ACTN</name>
<dbReference type="SMART" id="SM00953">
    <property type="entry name" value="RES"/>
    <property type="match status" value="1"/>
</dbReference>
<dbReference type="RefSeq" id="WP_397081425.1">
    <property type="nucleotide sequence ID" value="NZ_JBITGY010000003.1"/>
</dbReference>
<comment type="caution">
    <text evidence="2">The sequence shown here is derived from an EMBL/GenBank/DDBJ whole genome shotgun (WGS) entry which is preliminary data.</text>
</comment>
<proteinExistence type="predicted"/>
<gene>
    <name evidence="2" type="ORF">ACIBG2_12315</name>
</gene>
<evidence type="ECO:0000259" key="1">
    <source>
        <dbReference type="SMART" id="SM00953"/>
    </source>
</evidence>
<feature type="domain" description="RES" evidence="1">
    <location>
        <begin position="41"/>
        <end position="186"/>
    </location>
</feature>